<dbReference type="Proteomes" id="UP000441399">
    <property type="component" value="Unassembled WGS sequence"/>
</dbReference>
<dbReference type="EMBL" id="CACSIO010000012">
    <property type="protein sequence ID" value="CAA0104406.1"/>
    <property type="molecule type" value="Genomic_DNA"/>
</dbReference>
<name>A0A5S9PKF7_9GAMM</name>
<organism evidence="1 2">
    <name type="scientific">BD1-7 clade bacterium</name>
    <dbReference type="NCBI Taxonomy" id="2029982"/>
    <lineage>
        <taxon>Bacteria</taxon>
        <taxon>Pseudomonadati</taxon>
        <taxon>Pseudomonadota</taxon>
        <taxon>Gammaproteobacteria</taxon>
        <taxon>Cellvibrionales</taxon>
        <taxon>Spongiibacteraceae</taxon>
        <taxon>BD1-7 clade</taxon>
    </lineage>
</organism>
<protein>
    <recommendedName>
        <fullName evidence="3">3-deoxy-D-manno-octulosonic acid kinase</fullName>
    </recommendedName>
</protein>
<keyword evidence="2" id="KW-1185">Reference proteome</keyword>
<evidence type="ECO:0008006" key="3">
    <source>
        <dbReference type="Google" id="ProtNLM"/>
    </source>
</evidence>
<dbReference type="InterPro" id="IPR011009">
    <property type="entry name" value="Kinase-like_dom_sf"/>
</dbReference>
<accession>A0A5S9PKF7</accession>
<gene>
    <name evidence="1" type="ORF">OPDIPICF_00846</name>
</gene>
<dbReference type="Gene3D" id="1.10.510.10">
    <property type="entry name" value="Transferase(Phosphotransferase) domain 1"/>
    <property type="match status" value="1"/>
</dbReference>
<evidence type="ECO:0000313" key="1">
    <source>
        <dbReference type="EMBL" id="CAA0104406.1"/>
    </source>
</evidence>
<dbReference type="AlphaFoldDB" id="A0A5S9PKF7"/>
<proteinExistence type="predicted"/>
<reference evidence="1 2" key="1">
    <citation type="submission" date="2019-11" db="EMBL/GenBank/DDBJ databases">
        <authorList>
            <person name="Holert J."/>
        </authorList>
    </citation>
    <scope>NUCLEOTIDE SEQUENCE [LARGE SCALE GENOMIC DNA]</scope>
    <source>
        <strain evidence="1">SB11_3</strain>
    </source>
</reference>
<evidence type="ECO:0000313" key="2">
    <source>
        <dbReference type="Proteomes" id="UP000441399"/>
    </source>
</evidence>
<sequence length="231" mass="26788">MYFTAKLSLYSESIPQLFVGRSASKPLRDDDRSIAKVIHTGGPSEVGVSKSGRFIVKLIKTRTWHERGKALWGHSRLNKEITGNRLLKKLGIQVPKILETAVYLLPLIGKTFLGYYIMENLHPKGFHSITDLLESRSLQPNELERIIDLFYIDLLKMRTERIVYSDLHLGNLMSDHEQLVWIDTGVSNHRWSSNKKFERKFNDSIRRLLKSKAFRAHLSAYQQKFQTLMFA</sequence>
<dbReference type="SUPFAM" id="SSF56112">
    <property type="entry name" value="Protein kinase-like (PK-like)"/>
    <property type="match status" value="1"/>
</dbReference>
<dbReference type="OrthoDB" id="6120856at2"/>